<dbReference type="RefSeq" id="WP_113870017.1">
    <property type="nucleotide sequence ID" value="NZ_BAABQN010000006.1"/>
</dbReference>
<dbReference type="InterPro" id="IPR013320">
    <property type="entry name" value="ConA-like_dom_sf"/>
</dbReference>
<comment type="caution">
    <text evidence="12">The sequence shown here is derived from an EMBL/GenBank/DDBJ whole genome shotgun (WGS) entry which is preliminary data.</text>
</comment>
<comment type="function">
    <text evidence="9">Enables the bacterium to metabolize sucrose as a sole carbon source.</text>
</comment>
<dbReference type="SMART" id="SM00640">
    <property type="entry name" value="Glyco_32"/>
    <property type="match status" value="1"/>
</dbReference>
<dbReference type="OrthoDB" id="9759709at2"/>
<dbReference type="InterPro" id="IPR006232">
    <property type="entry name" value="Suc6P_hydrolase"/>
</dbReference>
<dbReference type="AlphaFoldDB" id="A0A366DSV4"/>
<dbReference type="InterPro" id="IPR013189">
    <property type="entry name" value="Glyco_hydro_32_C"/>
</dbReference>
<evidence type="ECO:0000313" key="12">
    <source>
        <dbReference type="EMBL" id="RBO93177.1"/>
    </source>
</evidence>
<evidence type="ECO:0000256" key="2">
    <source>
        <dbReference type="ARBA" id="ARBA00009902"/>
    </source>
</evidence>
<organism evidence="12 13">
    <name type="scientific">Paraliobacillus ryukyuensis</name>
    <dbReference type="NCBI Taxonomy" id="200904"/>
    <lineage>
        <taxon>Bacteria</taxon>
        <taxon>Bacillati</taxon>
        <taxon>Bacillota</taxon>
        <taxon>Bacilli</taxon>
        <taxon>Bacillales</taxon>
        <taxon>Bacillaceae</taxon>
        <taxon>Paraliobacillus</taxon>
    </lineage>
</organism>
<evidence type="ECO:0000259" key="10">
    <source>
        <dbReference type="Pfam" id="PF00251"/>
    </source>
</evidence>
<dbReference type="EC" id="3.2.1.26" evidence="3 8"/>
<dbReference type="Proteomes" id="UP000252254">
    <property type="component" value="Unassembled WGS sequence"/>
</dbReference>
<dbReference type="STRING" id="200904.GCA_900168775_00262"/>
<evidence type="ECO:0000256" key="8">
    <source>
        <dbReference type="RuleBase" id="RU362110"/>
    </source>
</evidence>
<dbReference type="GO" id="GO:0005737">
    <property type="term" value="C:cytoplasm"/>
    <property type="evidence" value="ECO:0007669"/>
    <property type="project" value="UniProtKB-SubCell"/>
</dbReference>
<keyword evidence="9" id="KW-0963">Cytoplasm</keyword>
<evidence type="ECO:0000256" key="4">
    <source>
        <dbReference type="ARBA" id="ARBA00019623"/>
    </source>
</evidence>
<dbReference type="EMBL" id="QNRI01000013">
    <property type="protein sequence ID" value="RBO93177.1"/>
    <property type="molecule type" value="Genomic_DNA"/>
</dbReference>
<dbReference type="SUPFAM" id="SSF49899">
    <property type="entry name" value="Concanavalin A-like lectins/glucanases"/>
    <property type="match status" value="1"/>
</dbReference>
<gene>
    <name evidence="12" type="ORF">DES48_11343</name>
</gene>
<protein>
    <recommendedName>
        <fullName evidence="4 8">Sucrose-6-phosphate hydrolase</fullName>
        <ecNumber evidence="3 8">3.2.1.26</ecNumber>
    </recommendedName>
    <alternativeName>
        <fullName evidence="7 9">Invertase</fullName>
    </alternativeName>
</protein>
<keyword evidence="6 8" id="KW-0326">Glycosidase</keyword>
<name>A0A366DSV4_9BACI</name>
<dbReference type="GO" id="GO:0005985">
    <property type="term" value="P:sucrose metabolic process"/>
    <property type="evidence" value="ECO:0007669"/>
    <property type="project" value="UniProtKB-UniPathway"/>
</dbReference>
<reference evidence="12 13" key="1">
    <citation type="submission" date="2018-06" db="EMBL/GenBank/DDBJ databases">
        <title>Genomic Encyclopedia of Type Strains, Phase IV (KMG-IV): sequencing the most valuable type-strain genomes for metagenomic binning, comparative biology and taxonomic classification.</title>
        <authorList>
            <person name="Goeker M."/>
        </authorList>
    </citation>
    <scope>NUCLEOTIDE SEQUENCE [LARGE SCALE GENOMIC DNA]</scope>
    <source>
        <strain evidence="12 13">DSM 15140</strain>
    </source>
</reference>
<dbReference type="InterPro" id="IPR051214">
    <property type="entry name" value="GH32_Enzymes"/>
</dbReference>
<comment type="similarity">
    <text evidence="2 8">Belongs to the glycosyl hydrolase 32 family.</text>
</comment>
<accession>A0A366DSV4</accession>
<dbReference type="Gene3D" id="2.115.10.20">
    <property type="entry name" value="Glycosyl hydrolase domain, family 43"/>
    <property type="match status" value="1"/>
</dbReference>
<comment type="catalytic activity">
    <reaction evidence="8">
        <text>Hydrolysis of terminal non-reducing beta-D-fructofuranoside residues in beta-D-fructofuranosides.</text>
        <dbReference type="EC" id="3.2.1.26"/>
    </reaction>
</comment>
<dbReference type="GO" id="GO:0004564">
    <property type="term" value="F:beta-fructofuranosidase activity"/>
    <property type="evidence" value="ECO:0007669"/>
    <property type="project" value="UniProtKB-EC"/>
</dbReference>
<dbReference type="SUPFAM" id="SSF75005">
    <property type="entry name" value="Arabinanase/levansucrase/invertase"/>
    <property type="match status" value="1"/>
</dbReference>
<feature type="domain" description="Glycosyl hydrolase family 32 C-terminal" evidence="11">
    <location>
        <begin position="360"/>
        <end position="485"/>
    </location>
</feature>
<sequence length="495" mass="57142">MYTLQRANKYIEDTRTQVIKDYRHDYHVMAPVGWINDPNGFIYYEGEYHLFYQYYPYKSVWGPMHWGHSKSKDLVNWESAPVALAPDQWYDKDGCFSGTTIEKDGKIYAMYTGHIEGEKPEDIRQVQCIAVSEDGNHFEKVAQNPVLDEDDLPDNAMPQDFRDPKVIQRGEIYYSLIASKFKDGGGQILLYKSSDLLKWEYVSVLLKGEKEEGYMWECPDLFELDGKDVLIISIDGLPTEGNKFSNTHSVLSIIGKMDWEKGIFHREVCEELDYGLDFYAPQTIMDAKQRRVMVSWMQMWGRNIPTDTLEHGWAGAMTLPRELSIKNNSMYQNPVNEISSYFTNHKVKHNIILIDETKEFADISTEVGVLSLEVNTQGSKRFDIEIRGNDGEKTSLTYDNESGSFILDRKQSGIKIIGKEPEALQQRYVHVKPVNHILKLDIYMDRASVEVFINEGEHTMTSTIYPTKTARKVTLRAKGKVEVLQMERHDIEVKS</sequence>
<dbReference type="InterPro" id="IPR001362">
    <property type="entry name" value="Glyco_hydro_32"/>
</dbReference>
<evidence type="ECO:0000256" key="3">
    <source>
        <dbReference type="ARBA" id="ARBA00012758"/>
    </source>
</evidence>
<dbReference type="Gene3D" id="2.60.120.560">
    <property type="entry name" value="Exo-inulinase, domain 1"/>
    <property type="match status" value="1"/>
</dbReference>
<keyword evidence="13" id="KW-1185">Reference proteome</keyword>
<dbReference type="Pfam" id="PF08244">
    <property type="entry name" value="Glyco_hydro_32C"/>
    <property type="match status" value="1"/>
</dbReference>
<dbReference type="PANTHER" id="PTHR43101">
    <property type="entry name" value="BETA-FRUCTOSIDASE"/>
    <property type="match status" value="1"/>
</dbReference>
<evidence type="ECO:0000256" key="1">
    <source>
        <dbReference type="ARBA" id="ARBA00004914"/>
    </source>
</evidence>
<keyword evidence="5 8" id="KW-0378">Hydrolase</keyword>
<dbReference type="InterPro" id="IPR023296">
    <property type="entry name" value="Glyco_hydro_beta-prop_sf"/>
</dbReference>
<comment type="pathway">
    <text evidence="1 9">Glycan biosynthesis; sucrose metabolism.</text>
</comment>
<dbReference type="NCBIfam" id="TIGR01322">
    <property type="entry name" value="scrB_fam"/>
    <property type="match status" value="1"/>
</dbReference>
<dbReference type="InterPro" id="IPR013148">
    <property type="entry name" value="Glyco_hydro_32_N"/>
</dbReference>
<evidence type="ECO:0000256" key="9">
    <source>
        <dbReference type="RuleBase" id="RU365015"/>
    </source>
</evidence>
<dbReference type="PANTHER" id="PTHR43101:SF1">
    <property type="entry name" value="BETA-FRUCTOSIDASE"/>
    <property type="match status" value="1"/>
</dbReference>
<evidence type="ECO:0000313" key="13">
    <source>
        <dbReference type="Proteomes" id="UP000252254"/>
    </source>
</evidence>
<dbReference type="UniPathway" id="UPA00238"/>
<keyword evidence="9" id="KW-0119">Carbohydrate metabolism</keyword>
<proteinExistence type="inferred from homology"/>
<comment type="subcellular location">
    <subcellularLocation>
        <location evidence="9">Cytoplasm</location>
    </subcellularLocation>
</comment>
<evidence type="ECO:0000259" key="11">
    <source>
        <dbReference type="Pfam" id="PF08244"/>
    </source>
</evidence>
<dbReference type="CDD" id="cd08996">
    <property type="entry name" value="GH32_FFase"/>
    <property type="match status" value="1"/>
</dbReference>
<dbReference type="Pfam" id="PF00251">
    <property type="entry name" value="Glyco_hydro_32N"/>
    <property type="match status" value="1"/>
</dbReference>
<feature type="domain" description="Glycosyl hydrolase family 32 N-terminal" evidence="10">
    <location>
        <begin position="27"/>
        <end position="334"/>
    </location>
</feature>
<evidence type="ECO:0000256" key="7">
    <source>
        <dbReference type="ARBA" id="ARBA00033367"/>
    </source>
</evidence>
<evidence type="ECO:0000256" key="6">
    <source>
        <dbReference type="ARBA" id="ARBA00023295"/>
    </source>
</evidence>
<evidence type="ECO:0000256" key="5">
    <source>
        <dbReference type="ARBA" id="ARBA00022801"/>
    </source>
</evidence>